<evidence type="ECO:0000313" key="12">
    <source>
        <dbReference type="EMBL" id="ANY68261.1"/>
    </source>
</evidence>
<feature type="active site" evidence="9">
    <location>
        <position position="302"/>
    </location>
</feature>
<feature type="active site" evidence="9">
    <location>
        <position position="272"/>
    </location>
</feature>
<dbReference type="SUPFAM" id="SSF53901">
    <property type="entry name" value="Thiolase-like"/>
    <property type="match status" value="1"/>
</dbReference>
<comment type="subunit">
    <text evidence="9">Homodimer.</text>
</comment>
<dbReference type="GO" id="GO:0033818">
    <property type="term" value="F:beta-ketoacyl-acyl-carrier-protein synthase III activity"/>
    <property type="evidence" value="ECO:0007669"/>
    <property type="project" value="UniProtKB-UniRule"/>
</dbReference>
<evidence type="ECO:0000259" key="10">
    <source>
        <dbReference type="Pfam" id="PF08541"/>
    </source>
</evidence>
<dbReference type="EMBL" id="CP016808">
    <property type="protein sequence ID" value="ANY68261.1"/>
    <property type="molecule type" value="Genomic_DNA"/>
</dbReference>
<dbReference type="AlphaFoldDB" id="A0A1B2DKQ3"/>
<comment type="subcellular location">
    <subcellularLocation>
        <location evidence="9">Cytoplasm</location>
    </subcellularLocation>
</comment>
<evidence type="ECO:0000256" key="4">
    <source>
        <dbReference type="ARBA" id="ARBA00022679"/>
    </source>
</evidence>
<comment type="caution">
    <text evidence="9">Lacks conserved residue(s) required for the propagation of feature annotation.</text>
</comment>
<keyword evidence="3 9" id="KW-0444">Lipid biosynthesis</keyword>
<gene>
    <name evidence="9" type="primary">fabH</name>
    <name evidence="12" type="ORF">BBD42_18600</name>
</gene>
<dbReference type="PANTHER" id="PTHR34069:SF2">
    <property type="entry name" value="BETA-KETOACYL-[ACYL-CARRIER-PROTEIN] SYNTHASE III"/>
    <property type="match status" value="1"/>
</dbReference>
<dbReference type="InterPro" id="IPR016039">
    <property type="entry name" value="Thiolase-like"/>
</dbReference>
<evidence type="ECO:0000256" key="6">
    <source>
        <dbReference type="ARBA" id="ARBA00023098"/>
    </source>
</evidence>
<feature type="active site" evidence="9">
    <location>
        <position position="120"/>
    </location>
</feature>
<evidence type="ECO:0000256" key="5">
    <source>
        <dbReference type="ARBA" id="ARBA00022832"/>
    </source>
</evidence>
<name>A0A1B2DKQ3_9BACL</name>
<dbReference type="HAMAP" id="MF_01815">
    <property type="entry name" value="FabH"/>
    <property type="match status" value="1"/>
</dbReference>
<dbReference type="NCBIfam" id="NF006829">
    <property type="entry name" value="PRK09352.1"/>
    <property type="match status" value="1"/>
</dbReference>
<comment type="function">
    <text evidence="9">Catalyzes the condensation reaction of fatty acid synthesis by the addition to an acyl acceptor of two carbons from malonyl-ACP. Catalyzes the first condensation reaction which initiates fatty acid synthesis and may therefore play a role in governing the total rate of fatty acid production. Possesses both acetoacetyl-ACP synthase and acetyl transacylase activities. Its substrate specificity determines the biosynthesis of branched-chain and/or straight-chain of fatty acids.</text>
</comment>
<keyword evidence="7 9" id="KW-0275">Fatty acid biosynthesis</keyword>
<keyword evidence="4 9" id="KW-0808">Transferase</keyword>
<dbReference type="Pfam" id="PF08545">
    <property type="entry name" value="ACP_syn_III"/>
    <property type="match status" value="1"/>
</dbReference>
<keyword evidence="6 9" id="KW-0443">Lipid metabolism</keyword>
<dbReference type="GO" id="GO:0005737">
    <property type="term" value="C:cytoplasm"/>
    <property type="evidence" value="ECO:0007669"/>
    <property type="project" value="UniProtKB-SubCell"/>
</dbReference>
<sequence length="347" mass="37182">MTISTLVQSHAAVTAIGTYVPDRILSNPDLEKLVDTSDEWIFQRTGIRERRIAGEQQYASDLAIEAVRDLIHRYNKSVHDVDYIIVATSTPDAFVPSVASRVQASFGMKGCGNADLQAACAGFTSALQMANGLLLSKLCRKILIIGTETLSRATDYTDRTTCILFGDGAGAMLVETLETGADLSSASAAASTLPAGNILASNASTDGEQGHHVYRSSLAPHIGSFELSQNTMLVQNGREVYRWALSRVATGVQELLDGSGHTAQTIDWFVPHNANQRIIDALCERIGFEEQQALSSIEHYGNTSAASIPLALDAAVKDGRVKPGHLLLLYGFGGGLTQSGVIMRWSI</sequence>
<comment type="similarity">
    <text evidence="1 9">Belongs to the thiolase-like superfamily. FabH family.</text>
</comment>
<dbReference type="GO" id="GO:0006633">
    <property type="term" value="P:fatty acid biosynthetic process"/>
    <property type="evidence" value="ECO:0007669"/>
    <property type="project" value="UniProtKB-UniRule"/>
</dbReference>
<evidence type="ECO:0000259" key="11">
    <source>
        <dbReference type="Pfam" id="PF08545"/>
    </source>
</evidence>
<evidence type="ECO:0000256" key="9">
    <source>
        <dbReference type="HAMAP-Rule" id="MF_01815"/>
    </source>
</evidence>
<keyword evidence="8 9" id="KW-0012">Acyltransferase</keyword>
<feature type="domain" description="Beta-ketoacyl-[acyl-carrier-protein] synthase III N-terminal" evidence="11">
    <location>
        <begin position="115"/>
        <end position="183"/>
    </location>
</feature>
<dbReference type="PANTHER" id="PTHR34069">
    <property type="entry name" value="3-OXOACYL-[ACYL-CARRIER-PROTEIN] SYNTHASE 3"/>
    <property type="match status" value="1"/>
</dbReference>
<dbReference type="UniPathway" id="UPA00094"/>
<accession>A0A1B2DKQ3</accession>
<keyword evidence="5 9" id="KW-0276">Fatty acid metabolism</keyword>
<feature type="domain" description="Beta-ketoacyl-[acyl-carrier-protein] synthase III C-terminal" evidence="10">
    <location>
        <begin position="257"/>
        <end position="345"/>
    </location>
</feature>
<comment type="domain">
    <text evidence="9">The last Arg residue of the ACP-binding site is essential for the weak association between ACP/AcpP and FabH.</text>
</comment>
<dbReference type="GO" id="GO:0044550">
    <property type="term" value="P:secondary metabolite biosynthetic process"/>
    <property type="evidence" value="ECO:0007669"/>
    <property type="project" value="TreeGrafter"/>
</dbReference>
<evidence type="ECO:0000256" key="3">
    <source>
        <dbReference type="ARBA" id="ARBA00022516"/>
    </source>
</evidence>
<dbReference type="CDD" id="cd00830">
    <property type="entry name" value="KAS_III"/>
    <property type="match status" value="1"/>
</dbReference>
<keyword evidence="2 9" id="KW-0963">Cytoplasm</keyword>
<keyword evidence="9" id="KW-0511">Multifunctional enzyme</keyword>
<dbReference type="RefSeq" id="WP_099519411.1">
    <property type="nucleotide sequence ID" value="NZ_CP016808.1"/>
</dbReference>
<evidence type="ECO:0000256" key="8">
    <source>
        <dbReference type="ARBA" id="ARBA00023315"/>
    </source>
</evidence>
<dbReference type="InterPro" id="IPR013751">
    <property type="entry name" value="ACP_syn_III_N"/>
</dbReference>
<reference evidence="12" key="1">
    <citation type="submission" date="2016-08" db="EMBL/GenBank/DDBJ databases">
        <title>Complete Genome Seqeunce of Paenibacillus sp. BIHB 4019 from tea rhizoplane.</title>
        <authorList>
            <person name="Thakur R."/>
            <person name="Swarnkar M.K."/>
            <person name="Gulati A."/>
        </authorList>
    </citation>
    <scope>NUCLEOTIDE SEQUENCE [LARGE SCALE GENOMIC DNA]</scope>
    <source>
        <strain evidence="12">BIHB4019</strain>
    </source>
</reference>
<evidence type="ECO:0000256" key="1">
    <source>
        <dbReference type="ARBA" id="ARBA00008642"/>
    </source>
</evidence>
<organism evidence="12">
    <name type="scientific">Paenibacillus sp. BIHB 4019</name>
    <dbReference type="NCBI Taxonomy" id="1870819"/>
    <lineage>
        <taxon>Bacteria</taxon>
        <taxon>Bacillati</taxon>
        <taxon>Bacillota</taxon>
        <taxon>Bacilli</taxon>
        <taxon>Bacillales</taxon>
        <taxon>Paenibacillaceae</taxon>
        <taxon>Paenibacillus</taxon>
    </lineage>
</organism>
<dbReference type="NCBIfam" id="TIGR00747">
    <property type="entry name" value="fabH"/>
    <property type="match status" value="1"/>
</dbReference>
<dbReference type="Pfam" id="PF08541">
    <property type="entry name" value="ACP_syn_III_C"/>
    <property type="match status" value="1"/>
</dbReference>
<evidence type="ECO:0000256" key="7">
    <source>
        <dbReference type="ARBA" id="ARBA00023160"/>
    </source>
</evidence>
<protein>
    <recommendedName>
        <fullName evidence="9">Beta-ketoacyl-[acyl-carrier-protein] synthase III</fullName>
        <shortName evidence="9">Beta-ketoacyl-ACP synthase III</shortName>
        <shortName evidence="9">KAS III</shortName>
        <ecNumber evidence="9">2.3.1.180</ecNumber>
    </recommendedName>
    <alternativeName>
        <fullName evidence="9">3-oxoacyl-[acyl-carrier-protein] synthase 3</fullName>
    </alternativeName>
    <alternativeName>
        <fullName evidence="9">3-oxoacyl-[acyl-carrier-protein] synthase III</fullName>
    </alternativeName>
</protein>
<comment type="pathway">
    <text evidence="9">Lipid metabolism; fatty acid biosynthesis.</text>
</comment>
<dbReference type="EC" id="2.3.1.180" evidence="9"/>
<proteinExistence type="inferred from homology"/>
<dbReference type="GO" id="GO:0004315">
    <property type="term" value="F:3-oxoacyl-[acyl-carrier-protein] synthase activity"/>
    <property type="evidence" value="ECO:0007669"/>
    <property type="project" value="InterPro"/>
</dbReference>
<evidence type="ECO:0000256" key="2">
    <source>
        <dbReference type="ARBA" id="ARBA00022490"/>
    </source>
</evidence>
<dbReference type="Gene3D" id="3.40.47.10">
    <property type="match status" value="1"/>
</dbReference>
<comment type="catalytic activity">
    <reaction evidence="9">
        <text>malonyl-[ACP] + acetyl-CoA + H(+) = 3-oxobutanoyl-[ACP] + CO2 + CoA</text>
        <dbReference type="Rhea" id="RHEA:12080"/>
        <dbReference type="Rhea" id="RHEA-COMP:9623"/>
        <dbReference type="Rhea" id="RHEA-COMP:9625"/>
        <dbReference type="ChEBI" id="CHEBI:15378"/>
        <dbReference type="ChEBI" id="CHEBI:16526"/>
        <dbReference type="ChEBI" id="CHEBI:57287"/>
        <dbReference type="ChEBI" id="CHEBI:57288"/>
        <dbReference type="ChEBI" id="CHEBI:78449"/>
        <dbReference type="ChEBI" id="CHEBI:78450"/>
        <dbReference type="EC" id="2.3.1.180"/>
    </reaction>
</comment>
<dbReference type="InterPro" id="IPR004655">
    <property type="entry name" value="FabH"/>
</dbReference>
<dbReference type="InterPro" id="IPR013747">
    <property type="entry name" value="ACP_syn_III_C"/>
</dbReference>